<dbReference type="AlphaFoldDB" id="A0A017H5X6"/>
<dbReference type="InterPro" id="IPR026590">
    <property type="entry name" value="Ssirtuin_cat_dom"/>
</dbReference>
<dbReference type="InterPro" id="IPR050134">
    <property type="entry name" value="NAD-dep_sirtuin_deacylases"/>
</dbReference>
<feature type="binding site" evidence="4">
    <location>
        <position position="129"/>
    </location>
    <ligand>
        <name>Zn(2+)</name>
        <dbReference type="ChEBI" id="CHEBI:29105"/>
    </ligand>
</feature>
<dbReference type="Gene3D" id="3.30.1600.10">
    <property type="entry name" value="SIR2/SIRT2 'Small Domain"/>
    <property type="match status" value="1"/>
</dbReference>
<dbReference type="RefSeq" id="WP_039122326.1">
    <property type="nucleotide sequence ID" value="NZ_AOJP01000002.1"/>
</dbReference>
<dbReference type="PANTHER" id="PTHR11085">
    <property type="entry name" value="NAD-DEPENDENT PROTEIN DEACYLASE SIRTUIN-5, MITOCHONDRIAL-RELATED"/>
    <property type="match status" value="1"/>
</dbReference>
<protein>
    <recommendedName>
        <fullName evidence="1">protein acetyllysine N-acetyltransferase</fullName>
        <ecNumber evidence="1">2.3.1.286</ecNumber>
    </recommendedName>
</protein>
<dbReference type="NCBIfam" id="NF001752">
    <property type="entry name" value="PRK00481.1-1"/>
    <property type="match status" value="1"/>
</dbReference>
<dbReference type="Proteomes" id="UP000031184">
    <property type="component" value="Unassembled WGS sequence"/>
</dbReference>
<feature type="domain" description="Deacetylase sirtuin-type" evidence="5">
    <location>
        <begin position="1"/>
        <end position="237"/>
    </location>
</feature>
<name>A0A017H5X6_9FUSO</name>
<feature type="binding site" evidence="4">
    <location>
        <position position="142"/>
    </location>
    <ligand>
        <name>Zn(2+)</name>
        <dbReference type="ChEBI" id="CHEBI:29105"/>
    </ligand>
</feature>
<keyword evidence="3" id="KW-0520">NAD</keyword>
<dbReference type="Gene3D" id="3.40.50.1220">
    <property type="entry name" value="TPP-binding domain"/>
    <property type="match status" value="1"/>
</dbReference>
<evidence type="ECO:0000256" key="3">
    <source>
        <dbReference type="ARBA" id="ARBA00023027"/>
    </source>
</evidence>
<dbReference type="PROSITE" id="PS50305">
    <property type="entry name" value="SIRTUIN"/>
    <property type="match status" value="1"/>
</dbReference>
<comment type="caution">
    <text evidence="6">The sequence shown here is derived from an EMBL/GenBank/DDBJ whole genome shotgun (WGS) entry which is preliminary data.</text>
</comment>
<keyword evidence="4" id="KW-0862">Zinc</keyword>
<dbReference type="InterPro" id="IPR003000">
    <property type="entry name" value="Sirtuin"/>
</dbReference>
<dbReference type="PANTHER" id="PTHR11085:SF4">
    <property type="entry name" value="NAD-DEPENDENT PROTEIN DEACYLASE"/>
    <property type="match status" value="1"/>
</dbReference>
<dbReference type="GO" id="GO:0017136">
    <property type="term" value="F:histone deacetylase activity, NAD-dependent"/>
    <property type="evidence" value="ECO:0007669"/>
    <property type="project" value="TreeGrafter"/>
</dbReference>
<dbReference type="Pfam" id="PF02146">
    <property type="entry name" value="SIR2"/>
    <property type="match status" value="1"/>
</dbReference>
<feature type="active site" description="Proton acceptor" evidence="4">
    <location>
        <position position="121"/>
    </location>
</feature>
<evidence type="ECO:0000256" key="4">
    <source>
        <dbReference type="PROSITE-ProRule" id="PRU00236"/>
    </source>
</evidence>
<feature type="binding site" evidence="4">
    <location>
        <position position="132"/>
    </location>
    <ligand>
        <name>Zn(2+)</name>
        <dbReference type="ChEBI" id="CHEBI:29105"/>
    </ligand>
</feature>
<dbReference type="EC" id="2.3.1.286" evidence="1"/>
<evidence type="ECO:0000313" key="6">
    <source>
        <dbReference type="EMBL" id="KID48526.1"/>
    </source>
</evidence>
<dbReference type="EMBL" id="AUZI01000023">
    <property type="protein sequence ID" value="KID48526.1"/>
    <property type="molecule type" value="Genomic_DNA"/>
</dbReference>
<dbReference type="SUPFAM" id="SSF52467">
    <property type="entry name" value="DHS-like NAD/FAD-binding domain"/>
    <property type="match status" value="1"/>
</dbReference>
<keyword evidence="2" id="KW-0808">Transferase</keyword>
<organism evidence="6 7">
    <name type="scientific">Fusobacterium necrophorum subsp. funduliforme B35</name>
    <dbReference type="NCBI Taxonomy" id="1226633"/>
    <lineage>
        <taxon>Bacteria</taxon>
        <taxon>Fusobacteriati</taxon>
        <taxon>Fusobacteriota</taxon>
        <taxon>Fusobacteriia</taxon>
        <taxon>Fusobacteriales</taxon>
        <taxon>Fusobacteriaceae</taxon>
        <taxon>Fusobacterium</taxon>
    </lineage>
</organism>
<evidence type="ECO:0000313" key="7">
    <source>
        <dbReference type="Proteomes" id="UP000031184"/>
    </source>
</evidence>
<reference evidence="6 7" key="1">
    <citation type="submission" date="2013-08" db="EMBL/GenBank/DDBJ databases">
        <title>An opportunistic ruminal bacterium that causes liver abscesses in cattle.</title>
        <authorList>
            <person name="Benahmed F.H."/>
            <person name="Rasmussen M."/>
            <person name="Harbottle H."/>
            <person name="Soppet D."/>
            <person name="Nagaraja T.G."/>
            <person name="Davidson M."/>
        </authorList>
    </citation>
    <scope>NUCLEOTIDE SEQUENCE [LARGE SCALE GENOMIC DNA]</scope>
    <source>
        <strain evidence="6 7">B35</strain>
    </source>
</reference>
<dbReference type="GO" id="GO:0070403">
    <property type="term" value="F:NAD+ binding"/>
    <property type="evidence" value="ECO:0007669"/>
    <property type="project" value="InterPro"/>
</dbReference>
<dbReference type="GO" id="GO:0046872">
    <property type="term" value="F:metal ion binding"/>
    <property type="evidence" value="ECO:0007669"/>
    <property type="project" value="UniProtKB-KW"/>
</dbReference>
<feature type="binding site" evidence="4">
    <location>
        <position position="144"/>
    </location>
    <ligand>
        <name>Zn(2+)</name>
        <dbReference type="ChEBI" id="CHEBI:29105"/>
    </ligand>
</feature>
<dbReference type="OrthoDB" id="9800582at2"/>
<gene>
    <name evidence="6" type="ORF">C095_09630</name>
</gene>
<sequence>MEEIKKLADWIQNSTHLVFFGGAGTSTDSGIKDFRGKNGLYQESFHGYAPEEVLSIDFFRTHHDLFLKYVEEKLAIHNIKPHAGHYALVELENMGKLKSIITQNIDNLHQEAGSKKVLELHGTLKDWYCLSCNKHDTHNFSCACGGIVRPNVTLYGEMLNDKVTEEAVQEIRKADVIIVAGSSLTVYPAAYYLQYYRGNQLVIINQSPTQYDKQAGLLIPENFARTMTKVLNCLKQK</sequence>
<evidence type="ECO:0000256" key="2">
    <source>
        <dbReference type="ARBA" id="ARBA00022679"/>
    </source>
</evidence>
<dbReference type="InterPro" id="IPR029035">
    <property type="entry name" value="DHS-like_NAD/FAD-binding_dom"/>
</dbReference>
<evidence type="ECO:0000256" key="1">
    <source>
        <dbReference type="ARBA" id="ARBA00012928"/>
    </source>
</evidence>
<accession>A0A017H5X6</accession>
<keyword evidence="4" id="KW-0479">Metal-binding</keyword>
<dbReference type="PATRIC" id="fig|1226633.4.peg.1953"/>
<proteinExistence type="predicted"/>
<dbReference type="InterPro" id="IPR026591">
    <property type="entry name" value="Sirtuin_cat_small_dom_sf"/>
</dbReference>
<evidence type="ECO:0000259" key="5">
    <source>
        <dbReference type="PROSITE" id="PS50305"/>
    </source>
</evidence>